<dbReference type="Pfam" id="PF13279">
    <property type="entry name" value="4HBT_2"/>
    <property type="match status" value="1"/>
</dbReference>
<dbReference type="AlphaFoldDB" id="A0A7C4E0W3"/>
<evidence type="ECO:0000313" key="2">
    <source>
        <dbReference type="EMBL" id="HGN89566.1"/>
    </source>
</evidence>
<organism evidence="2">
    <name type="scientific">Caldiarchaeum subterraneum</name>
    <dbReference type="NCBI Taxonomy" id="311458"/>
    <lineage>
        <taxon>Archaea</taxon>
        <taxon>Nitrososphaerota</taxon>
        <taxon>Candidatus Caldarchaeales</taxon>
        <taxon>Candidatus Caldarchaeaceae</taxon>
        <taxon>Candidatus Caldarchaeum</taxon>
    </lineage>
</organism>
<dbReference type="EMBL" id="DTCM01000020">
    <property type="protein sequence ID" value="HGL40381.1"/>
    <property type="molecule type" value="Genomic_DNA"/>
</dbReference>
<sequence>MTRFRVGFQDTDSTGRVYFPSYVRWFDIAFIEHLRSRGIVFDPQGRLKTGDKLLNSTLVIGEYHCRIEKPSGYDDEVEAEIASSEPGNKSLKVFFNLRDPWGNLLAHGYITYVMVDLGTGRAVPLDEKLLKTILDNSRTKT</sequence>
<dbReference type="CDD" id="cd00586">
    <property type="entry name" value="4HBT"/>
    <property type="match status" value="1"/>
</dbReference>
<evidence type="ECO:0000313" key="1">
    <source>
        <dbReference type="EMBL" id="HGL40381.1"/>
    </source>
</evidence>
<accession>A0A7C4E0W3</accession>
<protein>
    <submittedName>
        <fullName evidence="2">Acyl-CoA thioesterase</fullName>
    </submittedName>
</protein>
<proteinExistence type="predicted"/>
<dbReference type="Gene3D" id="3.10.129.10">
    <property type="entry name" value="Hotdog Thioesterase"/>
    <property type="match status" value="1"/>
</dbReference>
<dbReference type="InterPro" id="IPR029069">
    <property type="entry name" value="HotDog_dom_sf"/>
</dbReference>
<dbReference type="EMBL" id="DTAD01000007">
    <property type="protein sequence ID" value="HGN89566.1"/>
    <property type="molecule type" value="Genomic_DNA"/>
</dbReference>
<reference evidence="2" key="1">
    <citation type="journal article" date="2020" name="mSystems">
        <title>Genome- and Community-Level Interaction Insights into Carbon Utilization and Element Cycling Functions of Hydrothermarchaeota in Hydrothermal Sediment.</title>
        <authorList>
            <person name="Zhou Z."/>
            <person name="Liu Y."/>
            <person name="Xu W."/>
            <person name="Pan J."/>
            <person name="Luo Z.H."/>
            <person name="Li M."/>
        </authorList>
    </citation>
    <scope>NUCLEOTIDE SEQUENCE [LARGE SCALE GENOMIC DNA]</scope>
    <source>
        <strain evidence="2">SpSt-613</strain>
        <strain evidence="1">SpSt-669</strain>
    </source>
</reference>
<name>A0A7C4E0W3_CALS0</name>
<gene>
    <name evidence="2" type="ORF">ENT82_00335</name>
    <name evidence="1" type="ORF">ENU43_01760</name>
</gene>
<comment type="caution">
    <text evidence="2">The sequence shown here is derived from an EMBL/GenBank/DDBJ whole genome shotgun (WGS) entry which is preliminary data.</text>
</comment>
<dbReference type="SUPFAM" id="SSF54637">
    <property type="entry name" value="Thioesterase/thiol ester dehydrase-isomerase"/>
    <property type="match status" value="1"/>
</dbReference>